<feature type="domain" description="Ig-like" evidence="3">
    <location>
        <begin position="29"/>
        <end position="130"/>
    </location>
</feature>
<organism evidence="4 5">
    <name type="scientific">Pocillopora damicornis</name>
    <name type="common">Cauliflower coral</name>
    <name type="synonym">Millepora damicornis</name>
    <dbReference type="NCBI Taxonomy" id="46731"/>
    <lineage>
        <taxon>Eukaryota</taxon>
        <taxon>Metazoa</taxon>
        <taxon>Cnidaria</taxon>
        <taxon>Anthozoa</taxon>
        <taxon>Hexacorallia</taxon>
        <taxon>Scleractinia</taxon>
        <taxon>Astrocoeniina</taxon>
        <taxon>Pocilloporidae</taxon>
        <taxon>Pocillopora</taxon>
    </lineage>
</organism>
<accession>A0A3M6TQJ2</accession>
<dbReference type="SUPFAM" id="SSF48726">
    <property type="entry name" value="Immunoglobulin"/>
    <property type="match status" value="2"/>
</dbReference>
<feature type="chain" id="PRO_5018183126" description="Ig-like domain-containing protein" evidence="2">
    <location>
        <begin position="30"/>
        <end position="282"/>
    </location>
</feature>
<feature type="domain" description="Ig-like" evidence="3">
    <location>
        <begin position="133"/>
        <end position="228"/>
    </location>
</feature>
<evidence type="ECO:0000256" key="2">
    <source>
        <dbReference type="SAM" id="SignalP"/>
    </source>
</evidence>
<reference evidence="4 5" key="1">
    <citation type="journal article" date="2018" name="Sci. Rep.">
        <title>Comparative analysis of the Pocillopora damicornis genome highlights role of immune system in coral evolution.</title>
        <authorList>
            <person name="Cunning R."/>
            <person name="Bay R.A."/>
            <person name="Gillette P."/>
            <person name="Baker A.C."/>
            <person name="Traylor-Knowles N."/>
        </authorList>
    </citation>
    <scope>NUCLEOTIDE SEQUENCE [LARGE SCALE GENOMIC DNA]</scope>
    <source>
        <strain evidence="4">RSMAS</strain>
        <tissue evidence="4">Whole animal</tissue>
    </source>
</reference>
<evidence type="ECO:0000256" key="1">
    <source>
        <dbReference type="ARBA" id="ARBA00023319"/>
    </source>
</evidence>
<protein>
    <recommendedName>
        <fullName evidence="3">Ig-like domain-containing protein</fullName>
    </recommendedName>
</protein>
<keyword evidence="5" id="KW-1185">Reference proteome</keyword>
<proteinExistence type="predicted"/>
<dbReference type="GO" id="GO:0007156">
    <property type="term" value="P:homophilic cell adhesion via plasma membrane adhesion molecules"/>
    <property type="evidence" value="ECO:0007669"/>
    <property type="project" value="TreeGrafter"/>
</dbReference>
<keyword evidence="2" id="KW-0732">Signal</keyword>
<dbReference type="PROSITE" id="PS50835">
    <property type="entry name" value="IG_LIKE"/>
    <property type="match status" value="2"/>
</dbReference>
<dbReference type="GO" id="GO:0005886">
    <property type="term" value="C:plasma membrane"/>
    <property type="evidence" value="ECO:0007669"/>
    <property type="project" value="TreeGrafter"/>
</dbReference>
<dbReference type="AlphaFoldDB" id="A0A3M6TQJ2"/>
<dbReference type="InterPro" id="IPR013783">
    <property type="entry name" value="Ig-like_fold"/>
</dbReference>
<dbReference type="InterPro" id="IPR007110">
    <property type="entry name" value="Ig-like_dom"/>
</dbReference>
<dbReference type="OrthoDB" id="5983387at2759"/>
<dbReference type="GO" id="GO:0098632">
    <property type="term" value="F:cell-cell adhesion mediator activity"/>
    <property type="evidence" value="ECO:0007669"/>
    <property type="project" value="TreeGrafter"/>
</dbReference>
<dbReference type="PANTHER" id="PTHR10075:SF14">
    <property type="entry name" value="CELL ADHESION MOLECULE DSCAM2-RELATED"/>
    <property type="match status" value="1"/>
</dbReference>
<dbReference type="Gene3D" id="2.60.40.10">
    <property type="entry name" value="Immunoglobulins"/>
    <property type="match status" value="2"/>
</dbReference>
<dbReference type="GO" id="GO:0070593">
    <property type="term" value="P:dendrite self-avoidance"/>
    <property type="evidence" value="ECO:0007669"/>
    <property type="project" value="TreeGrafter"/>
</dbReference>
<dbReference type="SMART" id="SM00409">
    <property type="entry name" value="IG"/>
    <property type="match status" value="2"/>
</dbReference>
<dbReference type="InterPro" id="IPR036179">
    <property type="entry name" value="Ig-like_dom_sf"/>
</dbReference>
<dbReference type="PANTHER" id="PTHR10075">
    <property type="entry name" value="BASIGIN RELATED"/>
    <property type="match status" value="1"/>
</dbReference>
<dbReference type="InterPro" id="IPR003599">
    <property type="entry name" value="Ig_sub"/>
</dbReference>
<gene>
    <name evidence="4" type="ORF">pdam_00016932</name>
</gene>
<comment type="caution">
    <text evidence="4">The sequence shown here is derived from an EMBL/GenBank/DDBJ whole genome shotgun (WGS) entry which is preliminary data.</text>
</comment>
<evidence type="ECO:0000313" key="5">
    <source>
        <dbReference type="Proteomes" id="UP000275408"/>
    </source>
</evidence>
<keyword evidence="1" id="KW-0393">Immunoglobulin domain</keyword>
<name>A0A3M6TQJ2_POCDA</name>
<dbReference type="Pfam" id="PF07679">
    <property type="entry name" value="I-set"/>
    <property type="match status" value="1"/>
</dbReference>
<feature type="signal peptide" evidence="2">
    <location>
        <begin position="1"/>
        <end position="29"/>
    </location>
</feature>
<evidence type="ECO:0000259" key="3">
    <source>
        <dbReference type="PROSITE" id="PS50835"/>
    </source>
</evidence>
<sequence length="282" mass="31786">MGFNTWPDDLSKPFLVVLITIFLPPPVIPDVEISINPPRQELSVGTAVNLTCTAQPRSIDAGYYDRWTEYTQWYDPQDKPTGYRCVQGRHMVLKHRCTLMIEKLMANQLGSYTCEAGNGYRAHCRRESVEIRPEGAQNIQIIEYPKNQSAFINSSLIFNCTATGQPSLVKNDDPQALQTNPRVKEKVILLDNKTVRSQLLLTGTKMEDIGTYHCVAHNSAGERISTVSSLLTEDLGKRHSSFAPENDTLFLKTVPMIYPKSFISLSRQKEGYETKLPSTRSD</sequence>
<evidence type="ECO:0000313" key="4">
    <source>
        <dbReference type="EMBL" id="RMX43662.1"/>
    </source>
</evidence>
<dbReference type="GO" id="GO:0030424">
    <property type="term" value="C:axon"/>
    <property type="evidence" value="ECO:0007669"/>
    <property type="project" value="TreeGrafter"/>
</dbReference>
<dbReference type="InterPro" id="IPR013098">
    <property type="entry name" value="Ig_I-set"/>
</dbReference>
<dbReference type="EMBL" id="RCHS01003154">
    <property type="protein sequence ID" value="RMX43662.1"/>
    <property type="molecule type" value="Genomic_DNA"/>
</dbReference>
<dbReference type="Proteomes" id="UP000275408">
    <property type="component" value="Unassembled WGS sequence"/>
</dbReference>
<dbReference type="GO" id="GO:0007411">
    <property type="term" value="P:axon guidance"/>
    <property type="evidence" value="ECO:0007669"/>
    <property type="project" value="TreeGrafter"/>
</dbReference>